<keyword evidence="4 6" id="KW-0804">Transcription</keyword>
<dbReference type="EMBL" id="JAAIUW010000013">
    <property type="protein sequence ID" value="KAF7804252.1"/>
    <property type="molecule type" value="Genomic_DNA"/>
</dbReference>
<dbReference type="OrthoDB" id="689823at2759"/>
<proteinExistence type="predicted"/>
<feature type="domain" description="OVATE" evidence="8">
    <location>
        <begin position="88"/>
        <end position="147"/>
    </location>
</feature>
<evidence type="ECO:0000313" key="9">
    <source>
        <dbReference type="EMBL" id="KAF7804252.1"/>
    </source>
</evidence>
<evidence type="ECO:0000256" key="3">
    <source>
        <dbReference type="ARBA" id="ARBA00023015"/>
    </source>
</evidence>
<protein>
    <recommendedName>
        <fullName evidence="6">Transcription repressor</fullName>
    </recommendedName>
    <alternativeName>
        <fullName evidence="6">Ovate family protein</fullName>
    </alternativeName>
</protein>
<reference evidence="9" key="1">
    <citation type="submission" date="2020-09" db="EMBL/GenBank/DDBJ databases">
        <title>Genome-Enabled Discovery of Anthraquinone Biosynthesis in Senna tora.</title>
        <authorList>
            <person name="Kang S.-H."/>
            <person name="Pandey R.P."/>
            <person name="Lee C.-M."/>
            <person name="Sim J.-S."/>
            <person name="Jeong J.-T."/>
            <person name="Choi B.-S."/>
            <person name="Jung M."/>
            <person name="Ginzburg D."/>
            <person name="Zhao K."/>
            <person name="Won S.Y."/>
            <person name="Oh T.-J."/>
            <person name="Yu Y."/>
            <person name="Kim N.-H."/>
            <person name="Lee O.R."/>
            <person name="Lee T.-H."/>
            <person name="Bashyal P."/>
            <person name="Kim T.-S."/>
            <person name="Lee W.-H."/>
            <person name="Kawkins C."/>
            <person name="Kim C.-K."/>
            <person name="Kim J.S."/>
            <person name="Ahn B.O."/>
            <person name="Rhee S.Y."/>
            <person name="Sohng J.K."/>
        </authorList>
    </citation>
    <scope>NUCLEOTIDE SEQUENCE</scope>
    <source>
        <tissue evidence="9">Leaf</tissue>
    </source>
</reference>
<feature type="compositionally biased region" description="Polar residues" evidence="7">
    <location>
        <begin position="196"/>
        <end position="205"/>
    </location>
</feature>
<sequence>MKLLPSLLKNTTQPRTINSAYVDATLEPPPQSLCAKSDTEEGDPIETVIRGLRSDRLFFEPGESSSILEAKAPAAATSSLSLKDSVLLSMESGDPYLDFRKSMEEMVEAHGVKDWENLEELLCWYLRVNAKTNHRYILAAFVDFLFASETNSVSNSHSPYSPLSFYTSSSPSSSFSTPCASSTLEAEQLEADHNDTPTSSLSLNHQIRHPEDEASSSTSTSTL</sequence>
<evidence type="ECO:0000256" key="4">
    <source>
        <dbReference type="ARBA" id="ARBA00023163"/>
    </source>
</evidence>
<keyword evidence="2 6" id="KW-0678">Repressor</keyword>
<dbReference type="NCBIfam" id="TIGR01568">
    <property type="entry name" value="A_thal_3678"/>
    <property type="match status" value="1"/>
</dbReference>
<feature type="region of interest" description="Disordered" evidence="7">
    <location>
        <begin position="177"/>
        <end position="223"/>
    </location>
</feature>
<gene>
    <name evidence="9" type="ORF">G2W53_043363</name>
</gene>
<dbReference type="InterPro" id="IPR038933">
    <property type="entry name" value="Ovate"/>
</dbReference>
<evidence type="ECO:0000256" key="2">
    <source>
        <dbReference type="ARBA" id="ARBA00022491"/>
    </source>
</evidence>
<evidence type="ECO:0000256" key="5">
    <source>
        <dbReference type="ARBA" id="ARBA00023242"/>
    </source>
</evidence>
<evidence type="ECO:0000256" key="6">
    <source>
        <dbReference type="RuleBase" id="RU367028"/>
    </source>
</evidence>
<dbReference type="PROSITE" id="PS51754">
    <property type="entry name" value="OVATE"/>
    <property type="match status" value="1"/>
</dbReference>
<dbReference type="PANTHER" id="PTHR33057:SF98">
    <property type="entry name" value="TRANSCRIPTION REPRESSOR OFP18"/>
    <property type="match status" value="1"/>
</dbReference>
<organism evidence="9 10">
    <name type="scientific">Senna tora</name>
    <dbReference type="NCBI Taxonomy" id="362788"/>
    <lineage>
        <taxon>Eukaryota</taxon>
        <taxon>Viridiplantae</taxon>
        <taxon>Streptophyta</taxon>
        <taxon>Embryophyta</taxon>
        <taxon>Tracheophyta</taxon>
        <taxon>Spermatophyta</taxon>
        <taxon>Magnoliopsida</taxon>
        <taxon>eudicotyledons</taxon>
        <taxon>Gunneridae</taxon>
        <taxon>Pentapetalae</taxon>
        <taxon>rosids</taxon>
        <taxon>fabids</taxon>
        <taxon>Fabales</taxon>
        <taxon>Fabaceae</taxon>
        <taxon>Caesalpinioideae</taxon>
        <taxon>Cassia clade</taxon>
        <taxon>Senna</taxon>
    </lineage>
</organism>
<dbReference type="Proteomes" id="UP000634136">
    <property type="component" value="Unassembled WGS sequence"/>
</dbReference>
<dbReference type="PANTHER" id="PTHR33057">
    <property type="entry name" value="TRANSCRIPTION REPRESSOR OFP7-RELATED"/>
    <property type="match status" value="1"/>
</dbReference>
<keyword evidence="3 6" id="KW-0805">Transcription regulation</keyword>
<dbReference type="InterPro" id="IPR006458">
    <property type="entry name" value="Ovate_C"/>
</dbReference>
<accession>A0A834SIM9</accession>
<comment type="caution">
    <text evidence="9">The sequence shown here is derived from an EMBL/GenBank/DDBJ whole genome shotgun (WGS) entry which is preliminary data.</text>
</comment>
<keyword evidence="10" id="KW-1185">Reference proteome</keyword>
<evidence type="ECO:0000256" key="7">
    <source>
        <dbReference type="SAM" id="MobiDB-lite"/>
    </source>
</evidence>
<dbReference type="GO" id="GO:0005634">
    <property type="term" value="C:nucleus"/>
    <property type="evidence" value="ECO:0007669"/>
    <property type="project" value="UniProtKB-SubCell"/>
</dbReference>
<evidence type="ECO:0000259" key="8">
    <source>
        <dbReference type="PROSITE" id="PS51754"/>
    </source>
</evidence>
<dbReference type="GO" id="GO:0045892">
    <property type="term" value="P:negative regulation of DNA-templated transcription"/>
    <property type="evidence" value="ECO:0007669"/>
    <property type="project" value="UniProtKB-UniRule"/>
</dbReference>
<keyword evidence="5 6" id="KW-0539">Nucleus</keyword>
<name>A0A834SIM9_9FABA</name>
<dbReference type="Pfam" id="PF04844">
    <property type="entry name" value="Ovate"/>
    <property type="match status" value="1"/>
</dbReference>
<dbReference type="AlphaFoldDB" id="A0A834SIM9"/>
<comment type="function">
    <text evidence="6">Transcriptional repressor that regulates multiple aspects of plant growth and development.</text>
</comment>
<evidence type="ECO:0000256" key="1">
    <source>
        <dbReference type="ARBA" id="ARBA00004123"/>
    </source>
</evidence>
<comment type="subcellular location">
    <subcellularLocation>
        <location evidence="1 6">Nucleus</location>
    </subcellularLocation>
</comment>
<evidence type="ECO:0000313" key="10">
    <source>
        <dbReference type="Proteomes" id="UP000634136"/>
    </source>
</evidence>